<keyword evidence="2 4" id="KW-0863">Zinc-finger</keyword>
<feature type="non-terminal residue" evidence="8">
    <location>
        <position position="339"/>
    </location>
</feature>
<dbReference type="InterPro" id="IPR011990">
    <property type="entry name" value="TPR-like_helical_dom_sf"/>
</dbReference>
<evidence type="ECO:0000256" key="5">
    <source>
        <dbReference type="SAM" id="Coils"/>
    </source>
</evidence>
<dbReference type="SUPFAM" id="SSF48452">
    <property type="entry name" value="TPR-like"/>
    <property type="match status" value="1"/>
</dbReference>
<sequence length="339" mass="36931">MASPDELDAASVASPHASPEHRDGAREATEPCVVCRGPTVLCCSGCEDVFYCSISCQQKDWATHRLACHRHSDQVAQKALSSAVVLPETKEIPAFKQEIVLAGREHAIKGAEEKREQLRAAAVAASRDRRYMDVLDSAMQAYQMGSAESRRRTAGEPDVDLNQLVELLLLARATHVAGEHASGLKYLDHLAKMVDSLTGADGNLPIFHPCSAATLLLCTAELCLLFGQQERATDYSRAYLAMARLAHGEGSPAAGDAYGFHAALLTRRGSLEEALHHTMMMLQVRQRCGSEKSVADAHWNIGVLLRELHQYTSALESLESSREIYSRCSGEGLETSQTE</sequence>
<feature type="domain" description="MYND-type" evidence="7">
    <location>
        <begin position="32"/>
        <end position="68"/>
    </location>
</feature>
<evidence type="ECO:0000256" key="1">
    <source>
        <dbReference type="ARBA" id="ARBA00022723"/>
    </source>
</evidence>
<evidence type="ECO:0000256" key="4">
    <source>
        <dbReference type="PROSITE-ProRule" id="PRU00134"/>
    </source>
</evidence>
<evidence type="ECO:0000256" key="6">
    <source>
        <dbReference type="SAM" id="MobiDB-lite"/>
    </source>
</evidence>
<feature type="region of interest" description="Disordered" evidence="6">
    <location>
        <begin position="1"/>
        <end position="23"/>
    </location>
</feature>
<accession>A0ABP0L1A4</accession>
<evidence type="ECO:0000256" key="3">
    <source>
        <dbReference type="ARBA" id="ARBA00022833"/>
    </source>
</evidence>
<dbReference type="Pfam" id="PF01753">
    <property type="entry name" value="zf-MYND"/>
    <property type="match status" value="1"/>
</dbReference>
<dbReference type="InterPro" id="IPR002893">
    <property type="entry name" value="Znf_MYND"/>
</dbReference>
<feature type="coiled-coil region" evidence="5">
    <location>
        <begin position="101"/>
        <end position="128"/>
    </location>
</feature>
<organism evidence="8 9">
    <name type="scientific">Durusdinium trenchii</name>
    <dbReference type="NCBI Taxonomy" id="1381693"/>
    <lineage>
        <taxon>Eukaryota</taxon>
        <taxon>Sar</taxon>
        <taxon>Alveolata</taxon>
        <taxon>Dinophyceae</taxon>
        <taxon>Suessiales</taxon>
        <taxon>Symbiodiniaceae</taxon>
        <taxon>Durusdinium</taxon>
    </lineage>
</organism>
<keyword evidence="1" id="KW-0479">Metal-binding</keyword>
<dbReference type="Gene3D" id="1.25.40.10">
    <property type="entry name" value="Tetratricopeptide repeat domain"/>
    <property type="match status" value="1"/>
</dbReference>
<name>A0ABP0L1A4_9DINO</name>
<reference evidence="8 9" key="1">
    <citation type="submission" date="2024-02" db="EMBL/GenBank/DDBJ databases">
        <authorList>
            <person name="Chen Y."/>
            <person name="Shah S."/>
            <person name="Dougan E. K."/>
            <person name="Thang M."/>
            <person name="Chan C."/>
        </authorList>
    </citation>
    <scope>NUCLEOTIDE SEQUENCE [LARGE SCALE GENOMIC DNA]</scope>
</reference>
<protein>
    <recommendedName>
        <fullName evidence="7">MYND-type domain-containing protein</fullName>
    </recommendedName>
</protein>
<comment type="caution">
    <text evidence="8">The sequence shown here is derived from an EMBL/GenBank/DDBJ whole genome shotgun (WGS) entry which is preliminary data.</text>
</comment>
<proteinExistence type="predicted"/>
<keyword evidence="3" id="KW-0862">Zinc</keyword>
<dbReference type="Proteomes" id="UP001642464">
    <property type="component" value="Unassembled WGS sequence"/>
</dbReference>
<dbReference type="PROSITE" id="PS01360">
    <property type="entry name" value="ZF_MYND_1"/>
    <property type="match status" value="1"/>
</dbReference>
<keyword evidence="5" id="KW-0175">Coiled coil</keyword>
<dbReference type="PROSITE" id="PS50865">
    <property type="entry name" value="ZF_MYND_2"/>
    <property type="match status" value="1"/>
</dbReference>
<evidence type="ECO:0000313" key="9">
    <source>
        <dbReference type="Proteomes" id="UP001642464"/>
    </source>
</evidence>
<dbReference type="EMBL" id="CAXAMM010014113">
    <property type="protein sequence ID" value="CAK9032936.1"/>
    <property type="molecule type" value="Genomic_DNA"/>
</dbReference>
<gene>
    <name evidence="8" type="ORF">SCF082_LOCUS20271</name>
</gene>
<evidence type="ECO:0000256" key="2">
    <source>
        <dbReference type="ARBA" id="ARBA00022771"/>
    </source>
</evidence>
<evidence type="ECO:0000313" key="8">
    <source>
        <dbReference type="EMBL" id="CAK9032936.1"/>
    </source>
</evidence>
<dbReference type="Gene3D" id="6.10.140.2220">
    <property type="match status" value="1"/>
</dbReference>
<keyword evidence="9" id="KW-1185">Reference proteome</keyword>
<dbReference type="SUPFAM" id="SSF144232">
    <property type="entry name" value="HIT/MYND zinc finger-like"/>
    <property type="match status" value="1"/>
</dbReference>
<evidence type="ECO:0000259" key="7">
    <source>
        <dbReference type="PROSITE" id="PS50865"/>
    </source>
</evidence>